<dbReference type="Proteomes" id="UP000276133">
    <property type="component" value="Unassembled WGS sequence"/>
</dbReference>
<feature type="chain" id="PRO_5018287570" description="UPAR/Ly6 domain-containing protein" evidence="1">
    <location>
        <begin position="18"/>
        <end position="99"/>
    </location>
</feature>
<name>A0A3M7R5Z2_BRAPC</name>
<dbReference type="EMBL" id="REGN01004192">
    <property type="protein sequence ID" value="RNA18668.1"/>
    <property type="molecule type" value="Genomic_DNA"/>
</dbReference>
<keyword evidence="3" id="KW-1185">Reference proteome</keyword>
<reference evidence="2 3" key="1">
    <citation type="journal article" date="2018" name="Sci. Rep.">
        <title>Genomic signatures of local adaptation to the degree of environmental predictability in rotifers.</title>
        <authorList>
            <person name="Franch-Gras L."/>
            <person name="Hahn C."/>
            <person name="Garcia-Roger E.M."/>
            <person name="Carmona M.J."/>
            <person name="Serra M."/>
            <person name="Gomez A."/>
        </authorList>
    </citation>
    <scope>NUCLEOTIDE SEQUENCE [LARGE SCALE GENOMIC DNA]</scope>
    <source>
        <strain evidence="2">HYR1</strain>
    </source>
</reference>
<feature type="signal peptide" evidence="1">
    <location>
        <begin position="1"/>
        <end position="17"/>
    </location>
</feature>
<organism evidence="2 3">
    <name type="scientific">Brachionus plicatilis</name>
    <name type="common">Marine rotifer</name>
    <name type="synonym">Brachionus muelleri</name>
    <dbReference type="NCBI Taxonomy" id="10195"/>
    <lineage>
        <taxon>Eukaryota</taxon>
        <taxon>Metazoa</taxon>
        <taxon>Spiralia</taxon>
        <taxon>Gnathifera</taxon>
        <taxon>Rotifera</taxon>
        <taxon>Eurotatoria</taxon>
        <taxon>Monogononta</taxon>
        <taxon>Pseudotrocha</taxon>
        <taxon>Ploima</taxon>
        <taxon>Brachionidae</taxon>
        <taxon>Brachionus</taxon>
    </lineage>
</organism>
<evidence type="ECO:0000256" key="1">
    <source>
        <dbReference type="SAM" id="SignalP"/>
    </source>
</evidence>
<evidence type="ECO:0008006" key="4">
    <source>
        <dbReference type="Google" id="ProtNLM"/>
    </source>
</evidence>
<comment type="caution">
    <text evidence="2">The sequence shown here is derived from an EMBL/GenBank/DDBJ whole genome shotgun (WGS) entry which is preliminary data.</text>
</comment>
<proteinExistence type="predicted"/>
<gene>
    <name evidence="2" type="ORF">BpHYR1_042272</name>
</gene>
<sequence>MKFQCFLLLILIARSWSLKCYLNGIEQKCISPLDTCAKIVGKINDKEIKYASCFQKSLCNTDSVKKYFSQMETYKGFSISEFSCCSKDLCNNGSIMINK</sequence>
<dbReference type="Gene3D" id="2.10.60.10">
    <property type="entry name" value="CD59"/>
    <property type="match status" value="1"/>
</dbReference>
<dbReference type="SUPFAM" id="SSF57302">
    <property type="entry name" value="Snake toxin-like"/>
    <property type="match status" value="1"/>
</dbReference>
<protein>
    <recommendedName>
        <fullName evidence="4">UPAR/Ly6 domain-containing protein</fullName>
    </recommendedName>
</protein>
<dbReference type="AlphaFoldDB" id="A0A3M7R5Z2"/>
<evidence type="ECO:0000313" key="2">
    <source>
        <dbReference type="EMBL" id="RNA18668.1"/>
    </source>
</evidence>
<keyword evidence="1" id="KW-0732">Signal</keyword>
<accession>A0A3M7R5Z2</accession>
<evidence type="ECO:0000313" key="3">
    <source>
        <dbReference type="Proteomes" id="UP000276133"/>
    </source>
</evidence>
<dbReference type="InterPro" id="IPR045860">
    <property type="entry name" value="Snake_toxin-like_sf"/>
</dbReference>